<name>A0ABZ2HNV4_9RHOB</name>
<dbReference type="SUPFAM" id="SSF50800">
    <property type="entry name" value="PK beta-barrel domain-like"/>
    <property type="match status" value="1"/>
</dbReference>
<reference evidence="2 3" key="1">
    <citation type="submission" date="2023-10" db="EMBL/GenBank/DDBJ databases">
        <title>Roseovarius strain S88 nov., isolated from a marine algae.</title>
        <authorList>
            <person name="Lee M.W."/>
            <person name="Lee J.K."/>
            <person name="Kim J.M."/>
            <person name="Choi D.G."/>
            <person name="Baek J.H."/>
            <person name="Bayburt H."/>
            <person name="Jung J.J."/>
            <person name="Han D.M."/>
            <person name="Jeon C.O."/>
        </authorList>
    </citation>
    <scope>NUCLEOTIDE SEQUENCE [LARGE SCALE GENOMIC DNA]</scope>
    <source>
        <strain evidence="2 3">S88</strain>
    </source>
</reference>
<dbReference type="InterPro" id="IPR005302">
    <property type="entry name" value="MoCF_Sase_C"/>
</dbReference>
<dbReference type="InterPro" id="IPR011037">
    <property type="entry name" value="Pyrv_Knase-like_insert_dom_sf"/>
</dbReference>
<dbReference type="InterPro" id="IPR005303">
    <property type="entry name" value="MOCOS_middle"/>
</dbReference>
<gene>
    <name evidence="2" type="ORF">RZ517_01975</name>
</gene>
<evidence type="ECO:0000313" key="2">
    <source>
        <dbReference type="EMBL" id="WWR46980.1"/>
    </source>
</evidence>
<evidence type="ECO:0000313" key="3">
    <source>
        <dbReference type="Proteomes" id="UP001364156"/>
    </source>
</evidence>
<dbReference type="Pfam" id="PF03476">
    <property type="entry name" value="MOSC_N"/>
    <property type="match status" value="1"/>
</dbReference>
<dbReference type="Proteomes" id="UP001364156">
    <property type="component" value="Chromosome"/>
</dbReference>
<protein>
    <submittedName>
        <fullName evidence="2">MOSC domain-containing protein</fullName>
    </submittedName>
</protein>
<dbReference type="RefSeq" id="WP_338549821.1">
    <property type="nucleotide sequence ID" value="NZ_CP146069.1"/>
</dbReference>
<feature type="domain" description="MOSC" evidence="1">
    <location>
        <begin position="102"/>
        <end position="247"/>
    </location>
</feature>
<proteinExistence type="predicted"/>
<keyword evidence="3" id="KW-1185">Reference proteome</keyword>
<sequence length="247" mass="27183">MAKVAALWRHPIKAHGREALDHIVLTEGQTMPGDRQWAVAHEMSEADGSAWAHCASFTRAAKVPAIMAITAITDKRTGQLTLSHPQLKDITFDPDQESDIFLNWVRPLMPANRAQSVRLVRSQTQGMTDSNYPTLSLINQASSDAVAEVLQQDISMHRWRGNIHLTGLEAWTEFDWVGKSLRIGAAEFKIEERIERCLATAANPETGVRDADTLGALNGTFGHQNFGVYAVVTKTGEVTVGDKVEVL</sequence>
<evidence type="ECO:0000259" key="1">
    <source>
        <dbReference type="PROSITE" id="PS51340"/>
    </source>
</evidence>
<organism evidence="2 3">
    <name type="scientific">Roseovarius phycicola</name>
    <dbReference type="NCBI Taxonomy" id="3080976"/>
    <lineage>
        <taxon>Bacteria</taxon>
        <taxon>Pseudomonadati</taxon>
        <taxon>Pseudomonadota</taxon>
        <taxon>Alphaproteobacteria</taxon>
        <taxon>Rhodobacterales</taxon>
        <taxon>Roseobacteraceae</taxon>
        <taxon>Roseovarius</taxon>
    </lineage>
</organism>
<dbReference type="Gene3D" id="2.40.33.20">
    <property type="entry name" value="PK beta-barrel domain-like"/>
    <property type="match status" value="1"/>
</dbReference>
<dbReference type="EMBL" id="CP146069">
    <property type="protein sequence ID" value="WWR46980.1"/>
    <property type="molecule type" value="Genomic_DNA"/>
</dbReference>
<accession>A0ABZ2HNV4</accession>
<dbReference type="Pfam" id="PF03473">
    <property type="entry name" value="MOSC"/>
    <property type="match status" value="1"/>
</dbReference>
<dbReference type="PROSITE" id="PS51340">
    <property type="entry name" value="MOSC"/>
    <property type="match status" value="1"/>
</dbReference>